<protein>
    <recommendedName>
        <fullName evidence="4">Peptidase A1 domain-containing protein</fullName>
    </recommendedName>
</protein>
<feature type="compositionally biased region" description="Polar residues" evidence="1">
    <location>
        <begin position="645"/>
        <end position="663"/>
    </location>
</feature>
<accession>A0A507B3F3</accession>
<dbReference type="Gene3D" id="2.40.70.10">
    <property type="entry name" value="Acid Proteases"/>
    <property type="match status" value="2"/>
</dbReference>
<keyword evidence="6" id="KW-1185">Reference proteome</keyword>
<feature type="compositionally biased region" description="Basic and acidic residues" evidence="1">
    <location>
        <begin position="619"/>
        <end position="629"/>
    </location>
</feature>
<feature type="transmembrane region" description="Helical" evidence="2">
    <location>
        <begin position="460"/>
        <end position="483"/>
    </location>
</feature>
<keyword evidence="2" id="KW-1133">Transmembrane helix</keyword>
<comment type="caution">
    <text evidence="5">The sequence shown here is derived from an EMBL/GenBank/DDBJ whole genome shotgun (WGS) entry which is preliminary data.</text>
</comment>
<dbReference type="OrthoDB" id="5233646at2759"/>
<feature type="region of interest" description="Disordered" evidence="1">
    <location>
        <begin position="490"/>
        <end position="515"/>
    </location>
</feature>
<organism evidence="5 6">
    <name type="scientific">Thyridium curvatum</name>
    <dbReference type="NCBI Taxonomy" id="1093900"/>
    <lineage>
        <taxon>Eukaryota</taxon>
        <taxon>Fungi</taxon>
        <taxon>Dikarya</taxon>
        <taxon>Ascomycota</taxon>
        <taxon>Pezizomycotina</taxon>
        <taxon>Sordariomycetes</taxon>
        <taxon>Sordariomycetidae</taxon>
        <taxon>Thyridiales</taxon>
        <taxon>Thyridiaceae</taxon>
        <taxon>Thyridium</taxon>
    </lineage>
</organism>
<name>A0A507B3F3_9PEZI</name>
<proteinExistence type="predicted"/>
<dbReference type="InParanoid" id="A0A507B3F3"/>
<dbReference type="STRING" id="1093900.A0A507B3F3"/>
<dbReference type="InterPro" id="IPR021109">
    <property type="entry name" value="Peptidase_aspartic_dom_sf"/>
</dbReference>
<keyword evidence="3" id="KW-0732">Signal</keyword>
<feature type="chain" id="PRO_5021275120" description="Peptidase A1 domain-containing protein" evidence="3">
    <location>
        <begin position="17"/>
        <end position="874"/>
    </location>
</feature>
<evidence type="ECO:0000313" key="5">
    <source>
        <dbReference type="EMBL" id="TPX14383.1"/>
    </source>
</evidence>
<dbReference type="RefSeq" id="XP_030996094.1">
    <property type="nucleotide sequence ID" value="XM_031140116.1"/>
</dbReference>
<dbReference type="GeneID" id="41973026"/>
<dbReference type="PROSITE" id="PS51767">
    <property type="entry name" value="PEPTIDASE_A1"/>
    <property type="match status" value="1"/>
</dbReference>
<feature type="signal peptide" evidence="3">
    <location>
        <begin position="1"/>
        <end position="16"/>
    </location>
</feature>
<dbReference type="EMBL" id="SKBQ01000029">
    <property type="protein sequence ID" value="TPX14383.1"/>
    <property type="molecule type" value="Genomic_DNA"/>
</dbReference>
<reference evidence="5 6" key="1">
    <citation type="submission" date="2019-06" db="EMBL/GenBank/DDBJ databases">
        <title>Draft genome sequence of the filamentous fungus Phialemoniopsis curvata isolated from diesel fuel.</title>
        <authorList>
            <person name="Varaljay V.A."/>
            <person name="Lyon W.J."/>
            <person name="Crouch A.L."/>
            <person name="Drake C.E."/>
            <person name="Hollomon J.M."/>
            <person name="Nadeau L.J."/>
            <person name="Nunn H.S."/>
            <person name="Stevenson B.S."/>
            <person name="Bojanowski C.L."/>
            <person name="Crookes-Goodson W.J."/>
        </authorList>
    </citation>
    <scope>NUCLEOTIDE SEQUENCE [LARGE SCALE GENOMIC DNA]</scope>
    <source>
        <strain evidence="5 6">D216</strain>
    </source>
</reference>
<feature type="domain" description="Peptidase A1" evidence="4">
    <location>
        <begin position="44"/>
        <end position="418"/>
    </location>
</feature>
<feature type="region of interest" description="Disordered" evidence="1">
    <location>
        <begin position="563"/>
        <end position="857"/>
    </location>
</feature>
<feature type="compositionally biased region" description="Low complexity" evidence="1">
    <location>
        <begin position="720"/>
        <end position="732"/>
    </location>
</feature>
<dbReference type="InterPro" id="IPR033121">
    <property type="entry name" value="PEPTIDASE_A1"/>
</dbReference>
<evidence type="ECO:0000256" key="2">
    <source>
        <dbReference type="SAM" id="Phobius"/>
    </source>
</evidence>
<sequence length="874" mass="93364">MRRTLLMVAILGDVLQKAPILADAASAFPLVAGPNWLGIDGSWSTFDVQVGTNTIQTLSLTVSTALSEVWIIENTGCSASPLCTAARGGTFNIYTSNSWQSLGTWELGLPDLAMGGNGDYGMEALAFNNQVDGTGKTLMVDSALVAAINDTSFYTGFIGVGATQGSFGAKVVNPLISQLAESYGEIPSHSYGYTAGAQYVGDKGTPASLVLGGYDANRFVPQSTTFSMAPTTRIPQALIRGIIASVPAIDNAPTKWPSTSQTLLNMNESITATIDTSTPYLWLPGLICDRFANSLGLTWNESFGLYTFKNDKTYNDFLTGTTSLSLTFVLSSIDNMDNFGTPWDTAGVVNITISSKAFALALGYPFNSLIKYGDPRVAYFPLRRANSQTNGGQAVIGRAFMQEAYIITKYDEQVFSLHQALFPNNARTNMSVIDIERSPNSPFPAYTGPSDQGGGLSKGATAGIVVAAFVTGSAIGLILWCCLRKRKRDAKRSTSSHSGDESKDAESSVGSDTPSSPLERIFSFIIKRKKSRKPVAHEVSGDRDQPVEVGADASHQIHELAVPPEPVELDSSNDAGFGDDTTELGTEGSENLSPYEIARRKMFRQLQGPVPTYTATTQEHTHSDEKTEQDVSPVPHYRPGEDASPVSSHSDGHNTSLPNTLPSPMTPRGDWTNRFDLPSPMTVAPPGLSPSFPPGSNSDPSSTYSGRGPPSPLSPRSHDPSSTSGSTSSKDGTNTVPVPPSPVYQRTPIDPSRVICLGPLPENVQLPQHQSSVPSTPRRVDTDGDHINLANRSDEPSEPSPTSPTRRSTDTLGSDFTVDEENHVHGGEATAQTGTRAQEGSTEAANGAGRIDTGSELIHVPQLAHRRYSWEEDR</sequence>
<evidence type="ECO:0000256" key="3">
    <source>
        <dbReference type="SAM" id="SignalP"/>
    </source>
</evidence>
<feature type="compositionally biased region" description="Polar residues" evidence="1">
    <location>
        <begin position="765"/>
        <end position="775"/>
    </location>
</feature>
<evidence type="ECO:0000259" key="4">
    <source>
        <dbReference type="PROSITE" id="PS51767"/>
    </source>
</evidence>
<evidence type="ECO:0000313" key="6">
    <source>
        <dbReference type="Proteomes" id="UP000319257"/>
    </source>
</evidence>
<dbReference type="Pfam" id="PF00026">
    <property type="entry name" value="Asp"/>
    <property type="match status" value="1"/>
</dbReference>
<evidence type="ECO:0000256" key="1">
    <source>
        <dbReference type="SAM" id="MobiDB-lite"/>
    </source>
</evidence>
<gene>
    <name evidence="5" type="ORF">E0L32_005579</name>
</gene>
<keyword evidence="2" id="KW-0812">Transmembrane</keyword>
<keyword evidence="2" id="KW-0472">Membrane</keyword>
<dbReference type="AlphaFoldDB" id="A0A507B3F3"/>
<dbReference type="SUPFAM" id="SSF50630">
    <property type="entry name" value="Acid proteases"/>
    <property type="match status" value="1"/>
</dbReference>
<feature type="compositionally biased region" description="Polar residues" evidence="1">
    <location>
        <begin position="830"/>
        <end position="844"/>
    </location>
</feature>
<dbReference type="Proteomes" id="UP000319257">
    <property type="component" value="Unassembled WGS sequence"/>
</dbReference>